<gene>
    <name evidence="3" type="ORF">GCM10009737_02020</name>
</gene>
<dbReference type="Gene3D" id="3.40.630.30">
    <property type="match status" value="1"/>
</dbReference>
<evidence type="ECO:0000313" key="4">
    <source>
        <dbReference type="Proteomes" id="UP001501612"/>
    </source>
</evidence>
<evidence type="ECO:0000256" key="1">
    <source>
        <dbReference type="ARBA" id="ARBA00022679"/>
    </source>
</evidence>
<comment type="caution">
    <text evidence="3">The sequence shown here is derived from an EMBL/GenBank/DDBJ whole genome shotgun (WGS) entry which is preliminary data.</text>
</comment>
<dbReference type="Pfam" id="PF12804">
    <property type="entry name" value="NTP_transf_3"/>
    <property type="match status" value="1"/>
</dbReference>
<dbReference type="InterPro" id="IPR029044">
    <property type="entry name" value="Nucleotide-diphossugar_trans"/>
</dbReference>
<dbReference type="Proteomes" id="UP001501612">
    <property type="component" value="Unassembled WGS sequence"/>
</dbReference>
<proteinExistence type="predicted"/>
<dbReference type="InterPro" id="IPR000182">
    <property type="entry name" value="GNAT_dom"/>
</dbReference>
<organism evidence="3 4">
    <name type="scientific">Nocardioides lentus</name>
    <dbReference type="NCBI Taxonomy" id="338077"/>
    <lineage>
        <taxon>Bacteria</taxon>
        <taxon>Bacillati</taxon>
        <taxon>Actinomycetota</taxon>
        <taxon>Actinomycetes</taxon>
        <taxon>Propionibacteriales</taxon>
        <taxon>Nocardioidaceae</taxon>
        <taxon>Nocardioides</taxon>
    </lineage>
</organism>
<dbReference type="PANTHER" id="PTHR19136">
    <property type="entry name" value="MOLYBDENUM COFACTOR GUANYLYLTRANSFERASE"/>
    <property type="match status" value="1"/>
</dbReference>
<feature type="domain" description="N-acetyltransferase" evidence="2">
    <location>
        <begin position="186"/>
        <end position="342"/>
    </location>
</feature>
<accession>A0ABP5A7W7</accession>
<dbReference type="EMBL" id="BAAAMY010000001">
    <property type="protein sequence ID" value="GAA1904908.1"/>
    <property type="molecule type" value="Genomic_DNA"/>
</dbReference>
<keyword evidence="4" id="KW-1185">Reference proteome</keyword>
<dbReference type="Pfam" id="PF00583">
    <property type="entry name" value="Acetyltransf_1"/>
    <property type="match status" value="1"/>
</dbReference>
<evidence type="ECO:0000259" key="2">
    <source>
        <dbReference type="PROSITE" id="PS51186"/>
    </source>
</evidence>
<evidence type="ECO:0000313" key="3">
    <source>
        <dbReference type="EMBL" id="GAA1904908.1"/>
    </source>
</evidence>
<keyword evidence="1" id="KW-0808">Transferase</keyword>
<dbReference type="CDD" id="cd04301">
    <property type="entry name" value="NAT_SF"/>
    <property type="match status" value="1"/>
</dbReference>
<dbReference type="InterPro" id="IPR016181">
    <property type="entry name" value="Acyl_CoA_acyltransferase"/>
</dbReference>
<dbReference type="PROSITE" id="PS51186">
    <property type="entry name" value="GNAT"/>
    <property type="match status" value="1"/>
</dbReference>
<dbReference type="SUPFAM" id="SSF53448">
    <property type="entry name" value="Nucleotide-diphospho-sugar transferases"/>
    <property type="match status" value="1"/>
</dbReference>
<dbReference type="Gene3D" id="3.90.550.10">
    <property type="entry name" value="Spore Coat Polysaccharide Biosynthesis Protein SpsA, Chain A"/>
    <property type="match status" value="1"/>
</dbReference>
<protein>
    <recommendedName>
        <fullName evidence="2">N-acetyltransferase domain-containing protein</fullName>
    </recommendedName>
</protein>
<name>A0ABP5A7W7_9ACTN</name>
<sequence>MLAGGTGARMGGVDKARVRWRERRLLEHVLDAFAGVDPVVVVGAPVADLALPGSERVRFVREDPPGGGPAAGLLAGLDAVVGPTGPGRPVAVVAVDMPGVEADTLARLAEAARGRDGAVLLGRGGRRQLAMVLDPDRLRAARPEGPAHGLPVHRLLAGLDLVEVPARGDEGADVDTWADLDALARVPVEPVGPDDWQRWARLRLEALELAPAAYGSRLADWVDADEARWRERLRAPGALFLARVDAAGPDAGMAAVQPDDAGRWWLVSMYVAPTARGRGVADALVGAGATHVRRSGGSALRLHVEPGNERARATYERLGFTAVDEADRAAHDDGIEMLRTLSAPVSS</sequence>
<reference evidence="4" key="1">
    <citation type="journal article" date="2019" name="Int. J. Syst. Evol. Microbiol.">
        <title>The Global Catalogue of Microorganisms (GCM) 10K type strain sequencing project: providing services to taxonomists for standard genome sequencing and annotation.</title>
        <authorList>
            <consortium name="The Broad Institute Genomics Platform"/>
            <consortium name="The Broad Institute Genome Sequencing Center for Infectious Disease"/>
            <person name="Wu L."/>
            <person name="Ma J."/>
        </authorList>
    </citation>
    <scope>NUCLEOTIDE SEQUENCE [LARGE SCALE GENOMIC DNA]</scope>
    <source>
        <strain evidence="4">JCM 14046</strain>
    </source>
</reference>
<dbReference type="InterPro" id="IPR025877">
    <property type="entry name" value="MobA-like_NTP_Trfase"/>
</dbReference>
<dbReference type="PANTHER" id="PTHR19136:SF81">
    <property type="entry name" value="MOLYBDENUM COFACTOR GUANYLYLTRANSFERASE"/>
    <property type="match status" value="1"/>
</dbReference>
<dbReference type="SUPFAM" id="SSF55729">
    <property type="entry name" value="Acyl-CoA N-acyltransferases (Nat)"/>
    <property type="match status" value="1"/>
</dbReference>